<evidence type="ECO:0000256" key="3">
    <source>
        <dbReference type="ARBA" id="ARBA00023125"/>
    </source>
</evidence>
<dbReference type="SUPFAM" id="SSF53850">
    <property type="entry name" value="Periplasmic binding protein-like II"/>
    <property type="match status" value="1"/>
</dbReference>
<comment type="similarity">
    <text evidence="1">Belongs to the LysR transcriptional regulatory family.</text>
</comment>
<dbReference type="Gene3D" id="3.40.190.10">
    <property type="entry name" value="Periplasmic binding protein-like II"/>
    <property type="match status" value="2"/>
</dbReference>
<sequence>MTPRRRSARRSVSETVSGERGVIRFGYLEPAAYGLLPLVLPRFRARFPKIDLELHEMHSYESVRQLRRRTIEVALLRPPVDQDGLHLDIVYADRLVAALPEDHPLAGRTIGLRDLAGERFVSYSTKQGAGVHAAALQACAAGGFSPTIAHLASSTPMLMSLVAAGQGVGLVPQPFTMAPRPGVGFATLTDPEARSYVALARRGDDDRATYRELRDLIEHHAR</sequence>
<dbReference type="Proteomes" id="UP001596058">
    <property type="component" value="Unassembled WGS sequence"/>
</dbReference>
<evidence type="ECO:0000256" key="1">
    <source>
        <dbReference type="ARBA" id="ARBA00009437"/>
    </source>
</evidence>
<dbReference type="Pfam" id="PF03466">
    <property type="entry name" value="LysR_substrate"/>
    <property type="match status" value="1"/>
</dbReference>
<evidence type="ECO:0000259" key="5">
    <source>
        <dbReference type="Pfam" id="PF03466"/>
    </source>
</evidence>
<dbReference type="PANTHER" id="PTHR30346">
    <property type="entry name" value="TRANSCRIPTIONAL DUAL REGULATOR HCAR-RELATED"/>
    <property type="match status" value="1"/>
</dbReference>
<evidence type="ECO:0000256" key="4">
    <source>
        <dbReference type="ARBA" id="ARBA00023163"/>
    </source>
</evidence>
<keyword evidence="4" id="KW-0804">Transcription</keyword>
<dbReference type="PANTHER" id="PTHR30346:SF17">
    <property type="entry name" value="LYSR FAMILY TRANSCRIPTIONAL REGULATOR"/>
    <property type="match status" value="1"/>
</dbReference>
<evidence type="ECO:0000313" key="6">
    <source>
        <dbReference type="EMBL" id="MFC5822558.1"/>
    </source>
</evidence>
<dbReference type="RefSeq" id="WP_379512110.1">
    <property type="nucleotide sequence ID" value="NZ_JBHSPA010000004.1"/>
</dbReference>
<name>A0ABW1CD88_9ACTN</name>
<evidence type="ECO:0000313" key="7">
    <source>
        <dbReference type="Proteomes" id="UP001596058"/>
    </source>
</evidence>
<feature type="domain" description="LysR substrate-binding" evidence="5">
    <location>
        <begin position="18"/>
        <end position="221"/>
    </location>
</feature>
<keyword evidence="3" id="KW-0238">DNA-binding</keyword>
<gene>
    <name evidence="6" type="ORF">ACFPZ3_01700</name>
</gene>
<keyword evidence="2" id="KW-0805">Transcription regulation</keyword>
<accession>A0ABW1CD88</accession>
<dbReference type="CDD" id="cd08414">
    <property type="entry name" value="PBP2_LTTR_aromatics_like"/>
    <property type="match status" value="1"/>
</dbReference>
<organism evidence="6 7">
    <name type="scientific">Nonomuraea insulae</name>
    <dbReference type="NCBI Taxonomy" id="1616787"/>
    <lineage>
        <taxon>Bacteria</taxon>
        <taxon>Bacillati</taxon>
        <taxon>Actinomycetota</taxon>
        <taxon>Actinomycetes</taxon>
        <taxon>Streptosporangiales</taxon>
        <taxon>Streptosporangiaceae</taxon>
        <taxon>Nonomuraea</taxon>
    </lineage>
</organism>
<evidence type="ECO:0000256" key="2">
    <source>
        <dbReference type="ARBA" id="ARBA00023015"/>
    </source>
</evidence>
<protein>
    <submittedName>
        <fullName evidence="6">LysR family substrate-binding domain-containing protein</fullName>
    </submittedName>
</protein>
<keyword evidence="7" id="KW-1185">Reference proteome</keyword>
<dbReference type="InterPro" id="IPR005119">
    <property type="entry name" value="LysR_subst-bd"/>
</dbReference>
<comment type="caution">
    <text evidence="6">The sequence shown here is derived from an EMBL/GenBank/DDBJ whole genome shotgun (WGS) entry which is preliminary data.</text>
</comment>
<reference evidence="7" key="1">
    <citation type="journal article" date="2019" name="Int. J. Syst. Evol. Microbiol.">
        <title>The Global Catalogue of Microorganisms (GCM) 10K type strain sequencing project: providing services to taxonomists for standard genome sequencing and annotation.</title>
        <authorList>
            <consortium name="The Broad Institute Genomics Platform"/>
            <consortium name="The Broad Institute Genome Sequencing Center for Infectious Disease"/>
            <person name="Wu L."/>
            <person name="Ma J."/>
        </authorList>
    </citation>
    <scope>NUCLEOTIDE SEQUENCE [LARGE SCALE GENOMIC DNA]</scope>
    <source>
        <strain evidence="7">CCUG 53903</strain>
    </source>
</reference>
<proteinExistence type="inferred from homology"/>
<dbReference type="EMBL" id="JBHSPA010000004">
    <property type="protein sequence ID" value="MFC5822558.1"/>
    <property type="molecule type" value="Genomic_DNA"/>
</dbReference>